<dbReference type="Proteomes" id="UP000811609">
    <property type="component" value="Chromosome 2"/>
</dbReference>
<keyword evidence="2" id="KW-1185">Reference proteome</keyword>
<organism evidence="1 2">
    <name type="scientific">Carya illinoinensis</name>
    <name type="common">Pecan</name>
    <dbReference type="NCBI Taxonomy" id="32201"/>
    <lineage>
        <taxon>Eukaryota</taxon>
        <taxon>Viridiplantae</taxon>
        <taxon>Streptophyta</taxon>
        <taxon>Embryophyta</taxon>
        <taxon>Tracheophyta</taxon>
        <taxon>Spermatophyta</taxon>
        <taxon>Magnoliopsida</taxon>
        <taxon>eudicotyledons</taxon>
        <taxon>Gunneridae</taxon>
        <taxon>Pentapetalae</taxon>
        <taxon>rosids</taxon>
        <taxon>fabids</taxon>
        <taxon>Fagales</taxon>
        <taxon>Juglandaceae</taxon>
        <taxon>Carya</taxon>
    </lineage>
</organism>
<evidence type="ECO:0000313" key="2">
    <source>
        <dbReference type="Proteomes" id="UP000811609"/>
    </source>
</evidence>
<name>A0A8T1RD43_CARIL</name>
<proteinExistence type="predicted"/>
<accession>A0A8T1RD43</accession>
<gene>
    <name evidence="1" type="ORF">CIPAW_02G117400</name>
</gene>
<dbReference type="AlphaFoldDB" id="A0A8T1RD43"/>
<comment type="caution">
    <text evidence="1">The sequence shown here is derived from an EMBL/GenBank/DDBJ whole genome shotgun (WGS) entry which is preliminary data.</text>
</comment>
<evidence type="ECO:0000313" key="1">
    <source>
        <dbReference type="EMBL" id="KAG6664786.1"/>
    </source>
</evidence>
<sequence length="52" mass="5847">MILSRKSKGHAARRNSGHPFLQKVVLARYDTENGELIRGIPTDLMQQKVTAL</sequence>
<reference evidence="1" key="1">
    <citation type="submission" date="2020-12" db="EMBL/GenBank/DDBJ databases">
        <title>WGS assembly of Carya illinoinensis cv. Pawnee.</title>
        <authorList>
            <person name="Platts A."/>
            <person name="Shu S."/>
            <person name="Wright S."/>
            <person name="Barry K."/>
            <person name="Edger P."/>
            <person name="Pires J.C."/>
            <person name="Schmutz J."/>
        </authorList>
    </citation>
    <scope>NUCLEOTIDE SEQUENCE</scope>
    <source>
        <tissue evidence="1">Leaf</tissue>
    </source>
</reference>
<protein>
    <submittedName>
        <fullName evidence="1">Uncharacterized protein</fullName>
    </submittedName>
</protein>
<dbReference type="EMBL" id="CM031810">
    <property type="protein sequence ID" value="KAG6664786.1"/>
    <property type="molecule type" value="Genomic_DNA"/>
</dbReference>
<dbReference type="EMBL" id="CM031810">
    <property type="protein sequence ID" value="KAG6664785.1"/>
    <property type="molecule type" value="Genomic_DNA"/>
</dbReference>